<dbReference type="AlphaFoldDB" id="A0A8H6KX57"/>
<reference evidence="2" key="1">
    <citation type="journal article" date="2020" name="Phytopathology">
        <title>Genome Sequence Resources of Colletotrichum truncatum, C. plurivorum, C. musicola, and C. sojae: Four Species Pathogenic to Soybean (Glycine max).</title>
        <authorList>
            <person name="Rogerio F."/>
            <person name="Boufleur T.R."/>
            <person name="Ciampi-Guillardi M."/>
            <person name="Sukno S.A."/>
            <person name="Thon M.R."/>
            <person name="Massola Junior N.S."/>
            <person name="Baroncelli R."/>
        </authorList>
    </citation>
    <scope>NUCLEOTIDE SEQUENCE</scope>
    <source>
        <strain evidence="2">LFN00145</strain>
    </source>
</reference>
<accession>A0A8H6KX57</accession>
<feature type="compositionally biased region" description="Basic residues" evidence="1">
    <location>
        <begin position="9"/>
        <end position="28"/>
    </location>
</feature>
<evidence type="ECO:0000256" key="1">
    <source>
        <dbReference type="SAM" id="MobiDB-lite"/>
    </source>
</evidence>
<proteinExistence type="predicted"/>
<comment type="caution">
    <text evidence="2">The sequence shown here is derived from an EMBL/GenBank/DDBJ whole genome shotgun (WGS) entry which is preliminary data.</text>
</comment>
<keyword evidence="3" id="KW-1185">Reference proteome</keyword>
<dbReference type="EMBL" id="WIGO01000016">
    <property type="protein sequence ID" value="KAF6838881.1"/>
    <property type="molecule type" value="Genomic_DNA"/>
</dbReference>
<sequence>MNLFQHLGPRPKRSSHKVKSTRVYRKSHPASSPTSRTSRTSGNGLLLHSRFGVGFPA</sequence>
<evidence type="ECO:0000313" key="2">
    <source>
        <dbReference type="EMBL" id="KAF6838881.1"/>
    </source>
</evidence>
<protein>
    <submittedName>
        <fullName evidence="2">Uncharacterized protein</fullName>
    </submittedName>
</protein>
<gene>
    <name evidence="2" type="ORF">CPLU01_02151</name>
</gene>
<evidence type="ECO:0000313" key="3">
    <source>
        <dbReference type="Proteomes" id="UP000654918"/>
    </source>
</evidence>
<feature type="region of interest" description="Disordered" evidence="1">
    <location>
        <begin position="1"/>
        <end position="57"/>
    </location>
</feature>
<dbReference type="Proteomes" id="UP000654918">
    <property type="component" value="Unassembled WGS sequence"/>
</dbReference>
<name>A0A8H6KX57_9PEZI</name>
<organism evidence="2 3">
    <name type="scientific">Colletotrichum plurivorum</name>
    <dbReference type="NCBI Taxonomy" id="2175906"/>
    <lineage>
        <taxon>Eukaryota</taxon>
        <taxon>Fungi</taxon>
        <taxon>Dikarya</taxon>
        <taxon>Ascomycota</taxon>
        <taxon>Pezizomycotina</taxon>
        <taxon>Sordariomycetes</taxon>
        <taxon>Hypocreomycetidae</taxon>
        <taxon>Glomerellales</taxon>
        <taxon>Glomerellaceae</taxon>
        <taxon>Colletotrichum</taxon>
        <taxon>Colletotrichum orchidearum species complex</taxon>
    </lineage>
</organism>
<feature type="compositionally biased region" description="Low complexity" evidence="1">
    <location>
        <begin position="31"/>
        <end position="41"/>
    </location>
</feature>